<keyword evidence="3" id="KW-0472">Membrane</keyword>
<feature type="region of interest" description="Disordered" evidence="2">
    <location>
        <begin position="748"/>
        <end position="772"/>
    </location>
</feature>
<evidence type="ECO:0000313" key="6">
    <source>
        <dbReference type="Proteomes" id="UP000290809"/>
    </source>
</evidence>
<gene>
    <name evidence="5" type="ORF">DC041_0000344</name>
</gene>
<feature type="region of interest" description="Disordered" evidence="2">
    <location>
        <begin position="456"/>
        <end position="521"/>
    </location>
</feature>
<feature type="domain" description="PH-like" evidence="4">
    <location>
        <begin position="103"/>
        <end position="231"/>
    </location>
</feature>
<keyword evidence="3" id="KW-0812">Transmembrane</keyword>
<evidence type="ECO:0000313" key="5">
    <source>
        <dbReference type="EMBL" id="RTG83223.1"/>
    </source>
</evidence>
<dbReference type="AlphaFoldDB" id="A0A430Q6C9"/>
<dbReference type="InterPro" id="IPR035899">
    <property type="entry name" value="DBL_dom_sf"/>
</dbReference>
<sequence>QVKQNPRSSRKSLEDCYMVIVQRWTKVETLLESIIRNTLNDDKEVANLEISRKAVKSLIKSSETILTEFEYTGKLREFAMRLNVSDTTTGTTMMSLSNNTSSDEMQLLNELNSPNAKLINHGRLYANPMVSGCGLQSSTSYEVEGVALKSCFFMLQKIPDSNRYQLFRGTEMPPILWWGKHYGYFRKSGEKASFGFYILLHSATALTLFRCATVDELARWETIFNDGFAQWREHMDTFESLSEEFSKARDEIAEKQKRTEGILELLYQLNDKRLTFWKIWEFISSVLINERLAEMEMLTSKTESLSTSTQNNSNRSSIKVDITSPPITPNINNNNNAQQITTMDTLKLHTFISNLDTYNDLDQLFDLFHEYFYRLSFALLSGPSSNLSRSASDVDGSKRPQTNLVKKHETFSVHDSVPVANELRSSIDVGRMKSKKRDVHRLSATMASIFRTPSRDKHFTLNNQSSTDHGTNGCGINTTGTYKSIKQRQPLSSSSRTQQQLSGPPLPPRPPPTVLANLNLTGGSGAGVGVNEQLSPTSQLSLNPDSLTDVSNSLIASDQPSSESLILLGALNHIAGALFVKIEQSNWKHFRNRDNQLIMRTSSLNTGNSNITHTDHLNNYFMDNTTVKQETEKLRQDYENFTKKSHDWEKEYQKQRSTIEREHNKIAKERELLENERTELEYRQRQYEELRSTLQAQLNIYKKMGLKLTPINSTGMLFVCFFNVQFSVIVIYFMIMNYFCLHHTVISPSSPRSSDILSDNNNRSNSSNETSISNINTLTHGIGKSIPSSSSSSLFTDSNPLMKLVDHTKVRTSGSLTKSKKSYRSRSRQKDT</sequence>
<feature type="transmembrane region" description="Helical" evidence="3">
    <location>
        <begin position="716"/>
        <end position="739"/>
    </location>
</feature>
<evidence type="ECO:0000256" key="1">
    <source>
        <dbReference type="SAM" id="Coils"/>
    </source>
</evidence>
<keyword evidence="6" id="KW-1185">Reference proteome</keyword>
<evidence type="ECO:0000256" key="3">
    <source>
        <dbReference type="SAM" id="Phobius"/>
    </source>
</evidence>
<dbReference type="Proteomes" id="UP000290809">
    <property type="component" value="Unassembled WGS sequence"/>
</dbReference>
<proteinExistence type="predicted"/>
<comment type="caution">
    <text evidence="5">The sequence shown here is derived from an EMBL/GenBank/DDBJ whole genome shotgun (WGS) entry which is preliminary data.</text>
</comment>
<feature type="region of interest" description="Disordered" evidence="2">
    <location>
        <begin position="303"/>
        <end position="335"/>
    </location>
</feature>
<organism evidence="5 6">
    <name type="scientific">Schistosoma bovis</name>
    <name type="common">Blood fluke</name>
    <dbReference type="NCBI Taxonomy" id="6184"/>
    <lineage>
        <taxon>Eukaryota</taxon>
        <taxon>Metazoa</taxon>
        <taxon>Spiralia</taxon>
        <taxon>Lophotrochozoa</taxon>
        <taxon>Platyhelminthes</taxon>
        <taxon>Trematoda</taxon>
        <taxon>Digenea</taxon>
        <taxon>Strigeidida</taxon>
        <taxon>Schistosomatoidea</taxon>
        <taxon>Schistosomatidae</taxon>
        <taxon>Schistosoma</taxon>
    </lineage>
</organism>
<dbReference type="STRING" id="6184.A0A430Q6C9"/>
<name>A0A430Q6C9_SCHBO</name>
<dbReference type="EMBL" id="QMKO01002535">
    <property type="protein sequence ID" value="RTG83223.1"/>
    <property type="molecule type" value="Genomic_DNA"/>
</dbReference>
<feature type="compositionally biased region" description="Low complexity" evidence="2">
    <location>
        <begin position="303"/>
        <end position="317"/>
    </location>
</feature>
<feature type="compositionally biased region" description="Polar residues" evidence="2">
    <location>
        <begin position="460"/>
        <end position="469"/>
    </location>
</feature>
<dbReference type="InterPro" id="IPR057616">
    <property type="entry name" value="PH_2_platyhelminthes"/>
</dbReference>
<reference evidence="5 6" key="1">
    <citation type="journal article" date="2019" name="PLoS Pathog.">
        <title>Genome sequence of the bovine parasite Schistosoma bovis Tanzania.</title>
        <authorList>
            <person name="Oey H."/>
            <person name="Zakrzewski M."/>
            <person name="Gobert G."/>
            <person name="Gravermann K."/>
            <person name="Stoye J."/>
            <person name="Jones M."/>
            <person name="Mcmanus D."/>
            <person name="Krause L."/>
        </authorList>
    </citation>
    <scope>NUCLEOTIDE SEQUENCE [LARGE SCALE GENOMIC DNA]</scope>
    <source>
        <strain evidence="5 6">TAN1997</strain>
    </source>
</reference>
<feature type="compositionally biased region" description="Low complexity" evidence="2">
    <location>
        <begin position="470"/>
        <end position="502"/>
    </location>
</feature>
<evidence type="ECO:0000259" key="4">
    <source>
        <dbReference type="Pfam" id="PF25407"/>
    </source>
</evidence>
<feature type="compositionally biased region" description="Basic residues" evidence="2">
    <location>
        <begin position="818"/>
        <end position="832"/>
    </location>
</feature>
<dbReference type="Pfam" id="PF25407">
    <property type="entry name" value="PH_32"/>
    <property type="match status" value="1"/>
</dbReference>
<feature type="non-terminal residue" evidence="5">
    <location>
        <position position="1"/>
    </location>
</feature>
<keyword evidence="3" id="KW-1133">Transmembrane helix</keyword>
<feature type="coiled-coil region" evidence="1">
    <location>
        <begin position="624"/>
        <end position="693"/>
    </location>
</feature>
<evidence type="ECO:0000256" key="2">
    <source>
        <dbReference type="SAM" id="MobiDB-lite"/>
    </source>
</evidence>
<dbReference type="SUPFAM" id="SSF48065">
    <property type="entry name" value="DBL homology domain (DH-domain)"/>
    <property type="match status" value="1"/>
</dbReference>
<dbReference type="Gene3D" id="1.20.900.10">
    <property type="entry name" value="Dbl homology (DH) domain"/>
    <property type="match status" value="1"/>
</dbReference>
<keyword evidence="1" id="KW-0175">Coiled coil</keyword>
<protein>
    <recommendedName>
        <fullName evidence="4">PH-like domain-containing protein</fullName>
    </recommendedName>
</protein>
<accession>A0A430Q6C9</accession>
<feature type="region of interest" description="Disordered" evidence="2">
    <location>
        <begin position="808"/>
        <end position="832"/>
    </location>
</feature>
<feature type="compositionally biased region" description="Pro residues" evidence="2">
    <location>
        <begin position="504"/>
        <end position="513"/>
    </location>
</feature>